<dbReference type="KEGG" id="mpaf:R5R33_04330"/>
<accession>A0AAU0N1L8</accession>
<evidence type="ECO:0000313" key="2">
    <source>
        <dbReference type="Proteomes" id="UP001302477"/>
    </source>
</evidence>
<keyword evidence="2" id="KW-1185">Reference proteome</keyword>
<dbReference type="RefSeq" id="WP_318954819.1">
    <property type="nucleotide sequence ID" value="NZ_CP137555.1"/>
</dbReference>
<protein>
    <submittedName>
        <fullName evidence="1">DUF2750 domain-containing protein</fullName>
    </submittedName>
</protein>
<dbReference type="EMBL" id="CP137555">
    <property type="protein sequence ID" value="WOX06362.1"/>
    <property type="molecule type" value="Genomic_DNA"/>
</dbReference>
<sequence length="128" mass="14606">MSNDDLKAILEMDDESRYDYFIGMVGEEREVWILVNDDEQFLKLHSDDQDAVEYLPLWPLEAFAEEYAKGETGLKPRGIPLPQFLNRWLPGLGKDGISVGVFPGADDSVWIIEAGELEQDLRDELAQF</sequence>
<proteinExistence type="predicted"/>
<evidence type="ECO:0000313" key="1">
    <source>
        <dbReference type="EMBL" id="WOX06362.1"/>
    </source>
</evidence>
<dbReference type="InterPro" id="IPR021284">
    <property type="entry name" value="DUF2750"/>
</dbReference>
<organism evidence="1 2">
    <name type="scientific">Microbulbifer pacificus</name>
    <dbReference type="NCBI Taxonomy" id="407164"/>
    <lineage>
        <taxon>Bacteria</taxon>
        <taxon>Pseudomonadati</taxon>
        <taxon>Pseudomonadota</taxon>
        <taxon>Gammaproteobacteria</taxon>
        <taxon>Cellvibrionales</taxon>
        <taxon>Microbulbiferaceae</taxon>
        <taxon>Microbulbifer</taxon>
    </lineage>
</organism>
<reference evidence="1 2" key="1">
    <citation type="submission" date="2023-10" db="EMBL/GenBank/DDBJ databases">
        <title>Description of Microbulbifer bruguierae sp. nov., isolated from the sediments of mangrove plant Bruguiera sexangula and comparative genomic analyses of the genus Microbulbifer.</title>
        <authorList>
            <person name="Long M."/>
        </authorList>
    </citation>
    <scope>NUCLEOTIDE SEQUENCE [LARGE SCALE GENOMIC DNA]</scope>
    <source>
        <strain evidence="1 2">SPO729</strain>
    </source>
</reference>
<dbReference type="Proteomes" id="UP001302477">
    <property type="component" value="Chromosome"/>
</dbReference>
<name>A0AAU0N1L8_9GAMM</name>
<dbReference type="Pfam" id="PF11042">
    <property type="entry name" value="DUF2750"/>
    <property type="match status" value="1"/>
</dbReference>
<dbReference type="AlphaFoldDB" id="A0AAU0N1L8"/>
<gene>
    <name evidence="1" type="ORF">R5R33_04330</name>
</gene>